<dbReference type="EMBL" id="SMLB01000033">
    <property type="protein sequence ID" value="TDD66994.1"/>
    <property type="molecule type" value="Genomic_DNA"/>
</dbReference>
<keyword evidence="2" id="KW-0472">Membrane</keyword>
<accession>A0A4R5A8J5</accession>
<evidence type="ECO:0000256" key="2">
    <source>
        <dbReference type="SAM" id="Phobius"/>
    </source>
</evidence>
<proteinExistence type="predicted"/>
<gene>
    <name evidence="4" type="ORF">E1262_20440</name>
</gene>
<feature type="compositionally biased region" description="Low complexity" evidence="1">
    <location>
        <begin position="638"/>
        <end position="657"/>
    </location>
</feature>
<evidence type="ECO:0000313" key="4">
    <source>
        <dbReference type="EMBL" id="TDD66994.1"/>
    </source>
</evidence>
<evidence type="ECO:0000259" key="3">
    <source>
        <dbReference type="SMART" id="SM01043"/>
    </source>
</evidence>
<keyword evidence="2" id="KW-0812">Transmembrane</keyword>
<dbReference type="InterPro" id="IPR005158">
    <property type="entry name" value="BTAD"/>
</dbReference>
<comment type="caution">
    <text evidence="4">The sequence shown here is derived from an EMBL/GenBank/DDBJ whole genome shotgun (WGS) entry which is preliminary data.</text>
</comment>
<feature type="transmembrane region" description="Helical" evidence="2">
    <location>
        <begin position="61"/>
        <end position="85"/>
    </location>
</feature>
<dbReference type="Gene3D" id="3.10.350.10">
    <property type="entry name" value="LysM domain"/>
    <property type="match status" value="1"/>
</dbReference>
<name>A0A4R5A8J5_9ACTN</name>
<dbReference type="PANTHER" id="PTHR34700:SF4">
    <property type="entry name" value="PHAGE-LIKE ELEMENT PBSX PROTEIN XKDP"/>
    <property type="match status" value="1"/>
</dbReference>
<dbReference type="Proteomes" id="UP000295217">
    <property type="component" value="Unassembled WGS sequence"/>
</dbReference>
<dbReference type="InterPro" id="IPR036779">
    <property type="entry name" value="LysM_dom_sf"/>
</dbReference>
<keyword evidence="2" id="KW-1133">Transmembrane helix</keyword>
<protein>
    <recommendedName>
        <fullName evidence="3">Bacterial transcriptional activator domain-containing protein</fullName>
    </recommendedName>
</protein>
<feature type="region of interest" description="Disordered" evidence="1">
    <location>
        <begin position="211"/>
        <end position="268"/>
    </location>
</feature>
<feature type="compositionally biased region" description="Low complexity" evidence="1">
    <location>
        <begin position="236"/>
        <end position="256"/>
    </location>
</feature>
<dbReference type="OrthoDB" id="3210682at2"/>
<evidence type="ECO:0000313" key="5">
    <source>
        <dbReference type="Proteomes" id="UP000295217"/>
    </source>
</evidence>
<feature type="compositionally biased region" description="Low complexity" evidence="1">
    <location>
        <begin position="958"/>
        <end position="974"/>
    </location>
</feature>
<dbReference type="AlphaFoldDB" id="A0A4R5A8J5"/>
<dbReference type="InterPro" id="IPR018392">
    <property type="entry name" value="LysM"/>
</dbReference>
<dbReference type="CDD" id="cd00118">
    <property type="entry name" value="LysM"/>
    <property type="match status" value="1"/>
</dbReference>
<feature type="region of interest" description="Disordered" evidence="1">
    <location>
        <begin position="295"/>
        <end position="323"/>
    </location>
</feature>
<reference evidence="4 5" key="1">
    <citation type="submission" date="2019-02" db="EMBL/GenBank/DDBJ databases">
        <title>Draft genome sequences of novel Actinobacteria.</title>
        <authorList>
            <person name="Sahin N."/>
            <person name="Ay H."/>
            <person name="Saygin H."/>
        </authorList>
    </citation>
    <scope>NUCLEOTIDE SEQUENCE [LARGE SCALE GENOMIC DNA]</scope>
    <source>
        <strain evidence="4 5">8K307</strain>
    </source>
</reference>
<dbReference type="InterPro" id="IPR011990">
    <property type="entry name" value="TPR-like_helical_dom_sf"/>
</dbReference>
<dbReference type="SMART" id="SM01043">
    <property type="entry name" value="BTAD"/>
    <property type="match status" value="1"/>
</dbReference>
<dbReference type="Gene3D" id="1.25.40.10">
    <property type="entry name" value="Tetratricopeptide repeat domain"/>
    <property type="match status" value="1"/>
</dbReference>
<dbReference type="PANTHER" id="PTHR34700">
    <property type="entry name" value="POTASSIUM BINDING PROTEIN KBP"/>
    <property type="match status" value="1"/>
</dbReference>
<feature type="domain" description="Bacterial transcriptional activator" evidence="3">
    <location>
        <begin position="798"/>
        <end position="937"/>
    </location>
</feature>
<feature type="region of interest" description="Disordered" evidence="1">
    <location>
        <begin position="937"/>
        <end position="987"/>
    </location>
</feature>
<organism evidence="4 5">
    <name type="scientific">Jiangella aurantiaca</name>
    <dbReference type="NCBI Taxonomy" id="2530373"/>
    <lineage>
        <taxon>Bacteria</taxon>
        <taxon>Bacillati</taxon>
        <taxon>Actinomycetota</taxon>
        <taxon>Actinomycetes</taxon>
        <taxon>Jiangellales</taxon>
        <taxon>Jiangellaceae</taxon>
        <taxon>Jiangella</taxon>
    </lineage>
</organism>
<evidence type="ECO:0000256" key="1">
    <source>
        <dbReference type="SAM" id="MobiDB-lite"/>
    </source>
</evidence>
<dbReference type="RefSeq" id="WP_132104986.1">
    <property type="nucleotide sequence ID" value="NZ_SMLB01000033.1"/>
</dbReference>
<feature type="region of interest" description="Disordered" evidence="1">
    <location>
        <begin position="634"/>
        <end position="699"/>
    </location>
</feature>
<dbReference type="InterPro" id="IPR052196">
    <property type="entry name" value="Bact_Kbp"/>
</dbReference>
<sequence>MIASSTPRAVMRGLAALLGLAALVAGVPAVLWAAGGSPLPGEWPSPADIRAAAVRPDDGSLFLALLIVAGWLGWGTFVLSLVVEVPAALRGRPAPRLPGLGAPQRMVAGLVAAVAAVGAGGQVAAAPSTSLEPWEPAPPVTTDLLTAHQRAGMHVVVDGDTLWEIAGARLDDPLRYPEIVAASSATVQPDGRRLTDPDLIVPGWTLTLPGADDAVSGLPDTGGPPADSAGMVTSQDDVASGSAGGASDSVGGAPDSEGADGLPEPGIDDGELLRTAGGVGAVLAAALVGVLAGRRAREQRRRGPGDRLGAVSASDQRTETELRQAADPVAVEVVDRVLRGLAARLARAGRGLPPLRAVRLTRRTLELYLAAPAELPPPFAGTAHGGVWTVSLDEAIDDDPGVPAPYPSLVTLGHDHDDALVLLDLEQVGTLVVDGPPELVRSALTAVAAELATSAWADDLRVTLVGAPALADLDLLDTGRVRHVTDVEQLLDELTVRVADDRLLLATAGVSGLGAARATQVADAAWTPEIVVIAEPLPTAQWARLEALIVTAPRVAVAAVVGSGDPNGLPSRGHRLRGRVSHSGGGTWVLRLDGPPERPVAVLDPLGVPIRPQLLDDETRGRFLGLLRATATDERPDAAAAGASTRRGSAPSGAARRQAADGSSAEARVANHRAAGRASSGGESGREVSGRSSAGVRGPERVLPRLLMLGTVEVQNAAELGEQTKLGQLTELAMFIALNPGCDSTAIDEAIWPGSAVTKTTRGTAISKLRRWLGTDSTGSSLLPRSDSGYTLRPGVRSDWDDWCDLLPDGPARATTADLRAALELVRGRPFSGRGRRRYAWADHLAQEMIASIVDASHELALRALVDGDPWEALRAALVGLSVEPGVELLWRDRLKAEAVLGDRDRLLDTIEKLRATAADLGGDLEAETEELIEQLRSGRGTAAAESGVRDDDGGAPAGRAGTAGRGTTERPAGPHGSGRSRSPAGR</sequence>
<feature type="transmembrane region" description="Helical" evidence="2">
    <location>
        <begin position="106"/>
        <end position="125"/>
    </location>
</feature>
<keyword evidence="5" id="KW-1185">Reference proteome</keyword>